<dbReference type="OrthoDB" id="6500128at2759"/>
<dbReference type="GO" id="GO:0015421">
    <property type="term" value="F:ABC-type oligopeptide transporter activity"/>
    <property type="evidence" value="ECO:0007669"/>
    <property type="project" value="TreeGrafter"/>
</dbReference>
<dbReference type="GO" id="GO:0005886">
    <property type="term" value="C:plasma membrane"/>
    <property type="evidence" value="ECO:0007669"/>
    <property type="project" value="UniProtKB-SubCell"/>
</dbReference>
<sequence>MTSSSTQQPTDVVLTDVVLAATSAPIDTSHPGLSEQPLAPPGGDPVVQSTTEPPVPPTAPVVEEIKPVSFLRLFRYSTRTEILLDFIGLFAAACAGAAQPLMSFLFGRLTQDFVNFATAAAAAVPQDQGALDAQVIAAFKHSAALNATYLVYIGLGMFVGTYTYMITWVYTGEVNAKRIRERYFRAVLRQDLAYFDNVGAGEITTRIQGDTHLVQQGISEKVALTVSYLSSFVAGYVVAYVRSWRLALAMSSILPCTIIATSLFGKFISKYAMTSLQYDAESGTLAEEVISTVRTAQAFGIQSILSNLYDGHVQKSRLVEIQTAMWSGAYLSFWTFLMYAAYALAFNFGTTLINHGEANAGDVVSVILSILIGSLSLGLLAPEAQAIVQASGAAAKLFATIERVPPIDSASMEGKKPVQCAGEISFENVDFNYPSRPDVTVLKNFSITFPVGKTSALVGSSGSGKSTIISLIERFYDPLSGTVKVDGFDVKELNIKWLRSQIGLVSQEPALFSTTIKANVAYGLIGTQYENATEEEKFRLIKEACVMANADGFVSELPSGYDTVVGERGFLMSGGQKQRIAIARAIVSDPRILLLDEATSALDTQSEGVVQNALEKAAEGRTTIVIAHRLSTIRDADHIHVMANGVIVESGTHAELMQNEDGMYARLVEAQKLREGEEKRAMELAEGDAQALASHDNEKAWEKQAPSEVPSLQREKTEMSVASDAAIKTEESDVKANRSFFFVIKRLASINRDVWPQYLCATISAIGNGGAYPAMGVVFALGIDAFSDSTNGQRRHDGDRTALWFFIIALAAMVVNAIQHTYYGITSTLLSSRLRGLAFRAILRQDVEFFDKDENNTGQLTASLTGNATKVRVFAGVTATIIVQSLATLVIGAVLGLIFAWQIGLVGIACTPIMLSAGYVRLRVIVQNDARNKKSHELSSQLACEAAGAIRTVASLTREEECWKDYSQSLEEPYQRTKKTAIYSNALFSITQVMTFWVVALVFWYGSQLVADGKRTTFQFFVGLMSTTFSAMQVGGVFAVLPDVASAKNAALDFLKLLDSKPKIDAKSKEGTIPKEVQGQIRFEDVHFRYPTRPDARVLRGLDITVEPGTYVALVGASGCGKSTTVQLIERFYDPLSGAIYLDGQRITELNVSEYRKNIALVSQEPNLYAGTVRFNVLLGATKPEAEVTQEELETACRNANILDFIQSLPDGFDTEVGGKGSQLSGGQKQRIAIARALLRNPKVLLLDEATSALDSNSEKVVQDALDVAAKGRTTIAIAHRLSTIQNADRIYFIKDGVVAESGTHEELLALKGAYAEYVQLQAHG</sequence>
<dbReference type="EMBL" id="MNAD01001636">
    <property type="protein sequence ID" value="OJT03004.1"/>
    <property type="molecule type" value="Genomic_DNA"/>
</dbReference>
<evidence type="ECO:0000256" key="9">
    <source>
        <dbReference type="ARBA" id="ARBA00023136"/>
    </source>
</evidence>
<dbReference type="Pfam" id="PF00005">
    <property type="entry name" value="ABC_tran"/>
    <property type="match status" value="2"/>
</dbReference>
<feature type="transmembrane region" description="Helical" evidence="12">
    <location>
        <begin position="803"/>
        <end position="825"/>
    </location>
</feature>
<dbReference type="CDD" id="cd18578">
    <property type="entry name" value="ABC_6TM_Pgp_ABCB1_D2_like"/>
    <property type="match status" value="1"/>
</dbReference>
<evidence type="ECO:0000256" key="7">
    <source>
        <dbReference type="ARBA" id="ARBA00022840"/>
    </source>
</evidence>
<dbReference type="Pfam" id="PF00664">
    <property type="entry name" value="ABC_membrane"/>
    <property type="match status" value="2"/>
</dbReference>
<feature type="transmembrane region" description="Helical" evidence="12">
    <location>
        <begin position="324"/>
        <end position="343"/>
    </location>
</feature>
<evidence type="ECO:0000256" key="12">
    <source>
        <dbReference type="SAM" id="Phobius"/>
    </source>
</evidence>
<reference evidence="15 16" key="1">
    <citation type="submission" date="2016-10" db="EMBL/GenBank/DDBJ databases">
        <title>Genome sequence of the basidiomycete white-rot fungus Trametes pubescens.</title>
        <authorList>
            <person name="Makela M.R."/>
            <person name="Granchi Z."/>
            <person name="Peng M."/>
            <person name="De Vries R.P."/>
            <person name="Grigoriev I."/>
            <person name="Riley R."/>
            <person name="Hilden K."/>
        </authorList>
    </citation>
    <scope>NUCLEOTIDE SEQUENCE [LARGE SCALE GENOMIC DNA]</scope>
    <source>
        <strain evidence="15 16">FBCC735</strain>
    </source>
</reference>
<comment type="similarity">
    <text evidence="2">Belongs to the ABC transporter superfamily. ABCB family. Multidrug resistance exporter (TC 3.A.1.201) subfamily.</text>
</comment>
<dbReference type="SMART" id="SM00382">
    <property type="entry name" value="AAA"/>
    <property type="match status" value="2"/>
</dbReference>
<keyword evidence="9 12" id="KW-0472">Membrane</keyword>
<dbReference type="InterPro" id="IPR027417">
    <property type="entry name" value="P-loop_NTPase"/>
</dbReference>
<evidence type="ECO:0000256" key="3">
    <source>
        <dbReference type="ARBA" id="ARBA00022448"/>
    </source>
</evidence>
<dbReference type="InterPro" id="IPR017871">
    <property type="entry name" value="ABC_transporter-like_CS"/>
</dbReference>
<dbReference type="PROSITE" id="PS50893">
    <property type="entry name" value="ABC_TRANSPORTER_2"/>
    <property type="match status" value="2"/>
</dbReference>
<evidence type="ECO:0000256" key="5">
    <source>
        <dbReference type="ARBA" id="ARBA00022737"/>
    </source>
</evidence>
<dbReference type="FunFam" id="1.20.1560.10:FF:000102">
    <property type="entry name" value="ABC multidrug transporter Mdr1"/>
    <property type="match status" value="1"/>
</dbReference>
<feature type="transmembrane region" description="Helical" evidence="12">
    <location>
        <begin position="363"/>
        <end position="381"/>
    </location>
</feature>
<dbReference type="STRING" id="154538.A0A1M2V600"/>
<feature type="transmembrane region" description="Helical" evidence="12">
    <location>
        <begin position="82"/>
        <end position="106"/>
    </location>
</feature>
<keyword evidence="3" id="KW-0813">Transport</keyword>
<feature type="transmembrane region" description="Helical" evidence="12">
    <location>
        <begin position="905"/>
        <end position="926"/>
    </location>
</feature>
<dbReference type="GO" id="GO:0016887">
    <property type="term" value="F:ATP hydrolysis activity"/>
    <property type="evidence" value="ECO:0007669"/>
    <property type="project" value="InterPro"/>
</dbReference>
<keyword evidence="10" id="KW-0325">Glycoprotein</keyword>
<evidence type="ECO:0000313" key="15">
    <source>
        <dbReference type="EMBL" id="OJT03004.1"/>
    </source>
</evidence>
<feature type="transmembrane region" description="Helical" evidence="12">
    <location>
        <begin position="1018"/>
        <end position="1041"/>
    </location>
</feature>
<feature type="region of interest" description="Disordered" evidence="11">
    <location>
        <begin position="26"/>
        <end position="58"/>
    </location>
</feature>
<dbReference type="InterPro" id="IPR003439">
    <property type="entry name" value="ABC_transporter-like_ATP-bd"/>
</dbReference>
<dbReference type="InterPro" id="IPR039421">
    <property type="entry name" value="Type_1_exporter"/>
</dbReference>
<feature type="transmembrane region" description="Helical" evidence="12">
    <location>
        <begin position="873"/>
        <end position="899"/>
    </location>
</feature>
<dbReference type="InterPro" id="IPR011527">
    <property type="entry name" value="ABC1_TM_dom"/>
</dbReference>
<name>A0A1M2V600_TRAPU</name>
<evidence type="ECO:0000256" key="2">
    <source>
        <dbReference type="ARBA" id="ARBA00007577"/>
    </source>
</evidence>
<evidence type="ECO:0000256" key="8">
    <source>
        <dbReference type="ARBA" id="ARBA00022989"/>
    </source>
</evidence>
<feature type="transmembrane region" description="Helical" evidence="12">
    <location>
        <begin position="149"/>
        <end position="170"/>
    </location>
</feature>
<organism evidence="15 16">
    <name type="scientific">Trametes pubescens</name>
    <name type="common">White-rot fungus</name>
    <dbReference type="NCBI Taxonomy" id="154538"/>
    <lineage>
        <taxon>Eukaryota</taxon>
        <taxon>Fungi</taxon>
        <taxon>Dikarya</taxon>
        <taxon>Basidiomycota</taxon>
        <taxon>Agaricomycotina</taxon>
        <taxon>Agaricomycetes</taxon>
        <taxon>Polyporales</taxon>
        <taxon>Polyporaceae</taxon>
        <taxon>Trametes</taxon>
    </lineage>
</organism>
<dbReference type="Gene3D" id="1.20.1560.10">
    <property type="entry name" value="ABC transporter type 1, transmembrane domain"/>
    <property type="match status" value="1"/>
</dbReference>
<comment type="caution">
    <text evidence="15">The sequence shown here is derived from an EMBL/GenBank/DDBJ whole genome shotgun (WGS) entry which is preliminary data.</text>
</comment>
<evidence type="ECO:0000256" key="6">
    <source>
        <dbReference type="ARBA" id="ARBA00022741"/>
    </source>
</evidence>
<feature type="transmembrane region" description="Helical" evidence="12">
    <location>
        <begin position="247"/>
        <end position="268"/>
    </location>
</feature>
<dbReference type="PANTHER" id="PTHR43394:SF1">
    <property type="entry name" value="ATP-BINDING CASSETTE SUB-FAMILY B MEMBER 10, MITOCHONDRIAL"/>
    <property type="match status" value="1"/>
</dbReference>
<accession>A0A1M2V600</accession>
<dbReference type="PROSITE" id="PS50929">
    <property type="entry name" value="ABC_TM1F"/>
    <property type="match status" value="2"/>
</dbReference>
<gene>
    <name evidence="15" type="ORF">TRAPUB_6347</name>
</gene>
<dbReference type="Gene3D" id="3.40.50.300">
    <property type="entry name" value="P-loop containing nucleotide triphosphate hydrolases"/>
    <property type="match status" value="2"/>
</dbReference>
<keyword evidence="6" id="KW-0547">Nucleotide-binding</keyword>
<dbReference type="OMA" id="GMGSVMC"/>
<dbReference type="GO" id="GO:0090374">
    <property type="term" value="P:oligopeptide export from mitochondrion"/>
    <property type="evidence" value="ECO:0007669"/>
    <property type="project" value="TreeGrafter"/>
</dbReference>
<keyword evidence="16" id="KW-1185">Reference proteome</keyword>
<feature type="region of interest" description="Disordered" evidence="11">
    <location>
        <begin position="692"/>
        <end position="716"/>
    </location>
</feature>
<dbReference type="Proteomes" id="UP000184267">
    <property type="component" value="Unassembled WGS sequence"/>
</dbReference>
<keyword evidence="7" id="KW-0067">ATP-binding</keyword>
<dbReference type="InterPro" id="IPR036640">
    <property type="entry name" value="ABC1_TM_sf"/>
</dbReference>
<dbReference type="CDD" id="cd03249">
    <property type="entry name" value="ABC_MTABC3_MDL1_MDL2"/>
    <property type="match status" value="2"/>
</dbReference>
<evidence type="ECO:0000256" key="10">
    <source>
        <dbReference type="ARBA" id="ARBA00023180"/>
    </source>
</evidence>
<evidence type="ECO:0000256" key="4">
    <source>
        <dbReference type="ARBA" id="ARBA00022692"/>
    </source>
</evidence>
<evidence type="ECO:0000256" key="11">
    <source>
        <dbReference type="SAM" id="MobiDB-lite"/>
    </source>
</evidence>
<dbReference type="GO" id="GO:0005743">
    <property type="term" value="C:mitochondrial inner membrane"/>
    <property type="evidence" value="ECO:0007669"/>
    <property type="project" value="TreeGrafter"/>
</dbReference>
<evidence type="ECO:0000259" key="14">
    <source>
        <dbReference type="PROSITE" id="PS50929"/>
    </source>
</evidence>
<evidence type="ECO:0000259" key="13">
    <source>
        <dbReference type="PROSITE" id="PS50893"/>
    </source>
</evidence>
<feature type="domain" description="ABC transporter" evidence="13">
    <location>
        <begin position="424"/>
        <end position="669"/>
    </location>
</feature>
<keyword evidence="4 12" id="KW-0812">Transmembrane</keyword>
<feature type="domain" description="ABC transmembrane type-1" evidence="14">
    <location>
        <begin position="86"/>
        <end position="389"/>
    </location>
</feature>
<feature type="domain" description="ABC transporter" evidence="13">
    <location>
        <begin position="1081"/>
        <end position="1321"/>
    </location>
</feature>
<dbReference type="FunFam" id="3.40.50.300:FF:000913">
    <property type="entry name" value="ABC multidrug transporter SitT"/>
    <property type="match status" value="1"/>
</dbReference>
<keyword evidence="5" id="KW-0677">Repeat</keyword>
<dbReference type="PANTHER" id="PTHR43394">
    <property type="entry name" value="ATP-DEPENDENT PERMEASE MDL1, MITOCHONDRIAL"/>
    <property type="match status" value="1"/>
</dbReference>
<feature type="transmembrane region" description="Helical" evidence="12">
    <location>
        <begin position="758"/>
        <end position="783"/>
    </location>
</feature>
<keyword evidence="8 12" id="KW-1133">Transmembrane helix</keyword>
<dbReference type="CDD" id="cd18577">
    <property type="entry name" value="ABC_6TM_Pgp_ABCB1_D1_like"/>
    <property type="match status" value="1"/>
</dbReference>
<proteinExistence type="inferred from homology"/>
<comment type="subcellular location">
    <subcellularLocation>
        <location evidence="1">Cell membrane</location>
        <topology evidence="1">Multi-pass membrane protein</topology>
    </subcellularLocation>
</comment>
<dbReference type="SUPFAM" id="SSF90123">
    <property type="entry name" value="ABC transporter transmembrane region"/>
    <property type="match status" value="2"/>
</dbReference>
<feature type="transmembrane region" description="Helical" evidence="12">
    <location>
        <begin position="986"/>
        <end position="1006"/>
    </location>
</feature>
<dbReference type="SUPFAM" id="SSF52540">
    <property type="entry name" value="P-loop containing nucleoside triphosphate hydrolases"/>
    <property type="match status" value="2"/>
</dbReference>
<dbReference type="GO" id="GO:0005524">
    <property type="term" value="F:ATP binding"/>
    <property type="evidence" value="ECO:0007669"/>
    <property type="project" value="UniProtKB-KW"/>
</dbReference>
<dbReference type="FunFam" id="3.40.50.300:FF:000066">
    <property type="entry name" value="ABC transporter B family member 1"/>
    <property type="match status" value="1"/>
</dbReference>
<feature type="domain" description="ABC transmembrane type-1" evidence="14">
    <location>
        <begin position="761"/>
        <end position="1046"/>
    </location>
</feature>
<evidence type="ECO:0000256" key="1">
    <source>
        <dbReference type="ARBA" id="ARBA00004651"/>
    </source>
</evidence>
<feature type="transmembrane region" description="Helical" evidence="12">
    <location>
        <begin position="222"/>
        <end position="241"/>
    </location>
</feature>
<dbReference type="PROSITE" id="PS00211">
    <property type="entry name" value="ABC_TRANSPORTER_1"/>
    <property type="match status" value="2"/>
</dbReference>
<evidence type="ECO:0000313" key="16">
    <source>
        <dbReference type="Proteomes" id="UP000184267"/>
    </source>
</evidence>
<dbReference type="InterPro" id="IPR003593">
    <property type="entry name" value="AAA+_ATPase"/>
</dbReference>
<protein>
    <submittedName>
        <fullName evidence="15">Leptomycin B resistance protein pmd1</fullName>
    </submittedName>
</protein>